<dbReference type="Pfam" id="PF09435">
    <property type="entry name" value="DUF2015"/>
    <property type="match status" value="1"/>
</dbReference>
<dbReference type="PANTHER" id="PTHR28023:SF1">
    <property type="entry name" value="UPF0357 PROTEIN YCL012C"/>
    <property type="match status" value="1"/>
</dbReference>
<organism evidence="4 5">
    <name type="scientific">Lachancea quebecensis</name>
    <dbReference type="NCBI Taxonomy" id="1654605"/>
    <lineage>
        <taxon>Eukaryota</taxon>
        <taxon>Fungi</taxon>
        <taxon>Dikarya</taxon>
        <taxon>Ascomycota</taxon>
        <taxon>Saccharomycotina</taxon>
        <taxon>Saccharomycetes</taxon>
        <taxon>Saccharomycetales</taxon>
        <taxon>Saccharomycetaceae</taxon>
        <taxon>Lachancea</taxon>
    </lineage>
</organism>
<reference evidence="5" key="1">
    <citation type="submission" date="2015-10" db="EMBL/GenBank/DDBJ databases">
        <authorList>
            <person name="Devillers H."/>
        </authorList>
    </citation>
    <scope>NUCLEOTIDE SEQUENCE [LARGE SCALE GENOMIC DNA]</scope>
</reference>
<proteinExistence type="inferred from homology"/>
<evidence type="ECO:0000256" key="2">
    <source>
        <dbReference type="ARBA" id="ARBA00022729"/>
    </source>
</evidence>
<evidence type="ECO:0000313" key="4">
    <source>
        <dbReference type="EMBL" id="CUS21030.1"/>
    </source>
</evidence>
<accession>A0A0P1KP78</accession>
<sequence>MSFIPLKLLLWPCILVLASLIILRRRELLSKCKEIVSGMRSPWGSRIQLNEGFARDVEAGLMSSNFDVISHNRGDQRKGLDDISKIKIQELMERDGLSFDQARLEYMRQNFQSNSIALDGTPLDPKAVTFGSR</sequence>
<dbReference type="OrthoDB" id="447314at2759"/>
<keyword evidence="3" id="KW-0472">Membrane</keyword>
<evidence type="ECO:0000256" key="3">
    <source>
        <dbReference type="SAM" id="Phobius"/>
    </source>
</evidence>
<dbReference type="PANTHER" id="PTHR28023">
    <property type="entry name" value="UPF0357 PROTEIN YCL012C"/>
    <property type="match status" value="1"/>
</dbReference>
<dbReference type="Proteomes" id="UP000236544">
    <property type="component" value="Unassembled WGS sequence"/>
</dbReference>
<keyword evidence="2" id="KW-0732">Signal</keyword>
<comment type="similarity">
    <text evidence="1">Belongs to the UPF0357 family.</text>
</comment>
<keyword evidence="3" id="KW-0812">Transmembrane</keyword>
<keyword evidence="5" id="KW-1185">Reference proteome</keyword>
<evidence type="ECO:0000313" key="5">
    <source>
        <dbReference type="Proteomes" id="UP000236544"/>
    </source>
</evidence>
<dbReference type="InterPro" id="IPR018559">
    <property type="entry name" value="DUF2015"/>
</dbReference>
<feature type="transmembrane region" description="Helical" evidence="3">
    <location>
        <begin position="6"/>
        <end position="23"/>
    </location>
</feature>
<gene>
    <name evidence="4" type="ORF">LAQU0_S02e04214g</name>
</gene>
<evidence type="ECO:0000256" key="1">
    <source>
        <dbReference type="ARBA" id="ARBA00008325"/>
    </source>
</evidence>
<name>A0A0P1KP78_9SACH</name>
<dbReference type="AlphaFoldDB" id="A0A0P1KP78"/>
<keyword evidence="3" id="KW-1133">Transmembrane helix</keyword>
<dbReference type="EMBL" id="LN890542">
    <property type="protein sequence ID" value="CUS21030.1"/>
    <property type="molecule type" value="Genomic_DNA"/>
</dbReference>
<protein>
    <submittedName>
        <fullName evidence="4">LAQU0S02e04214g1_1</fullName>
    </submittedName>
</protein>